<dbReference type="AlphaFoldDB" id="A0A5N0TJE2"/>
<dbReference type="NCBIfam" id="NF005115">
    <property type="entry name" value="PRK06547.1"/>
    <property type="match status" value="1"/>
</dbReference>
<gene>
    <name evidence="1" type="ORF">F6B40_04900</name>
</gene>
<protein>
    <submittedName>
        <fullName evidence="1">Uncharacterized protein</fullName>
    </submittedName>
</protein>
<dbReference type="EMBL" id="VYUY01000006">
    <property type="protein sequence ID" value="KAA9135273.1"/>
    <property type="molecule type" value="Genomic_DNA"/>
</dbReference>
<dbReference type="Gene3D" id="3.40.50.300">
    <property type="entry name" value="P-loop containing nucleotide triphosphate hydrolases"/>
    <property type="match status" value="1"/>
</dbReference>
<organism evidence="1 2">
    <name type="scientific">Microbacterium caowuchunii</name>
    <dbReference type="NCBI Taxonomy" id="2614638"/>
    <lineage>
        <taxon>Bacteria</taxon>
        <taxon>Bacillati</taxon>
        <taxon>Actinomycetota</taxon>
        <taxon>Actinomycetes</taxon>
        <taxon>Micrococcales</taxon>
        <taxon>Microbacteriaceae</taxon>
        <taxon>Microbacterium</taxon>
    </lineage>
</organism>
<sequence length="170" mass="18922">MAASALAVRAAPRILVDGRSGSGKTTLATELVRRHPEFQIVALDDLYPGWDGLRAGSDRALEDVLTPHAEGRVGRWRRWDWDTEAYAEEHAVQPDRPLLVEGSGVLTARSAVLADVCIWVDADADQRRTRALARDGATFEPHWERWARQEEEHLAAHDPLRWASAVVSLS</sequence>
<keyword evidence="2" id="KW-1185">Reference proteome</keyword>
<reference evidence="2" key="1">
    <citation type="submission" date="2019-09" db="EMBL/GenBank/DDBJ databases">
        <title>Mumia zhuanghuii sp. nov. isolated from the intestinal contents of plateau pika (Ochotona curzoniae) in the Qinghai-Tibet plateau of China.</title>
        <authorList>
            <person name="Tian Z."/>
        </authorList>
    </citation>
    <scope>NUCLEOTIDE SEQUENCE [LARGE SCALE GENOMIC DNA]</scope>
    <source>
        <strain evidence="2">L-033</strain>
    </source>
</reference>
<dbReference type="Proteomes" id="UP000326838">
    <property type="component" value="Unassembled WGS sequence"/>
</dbReference>
<dbReference type="InterPro" id="IPR027417">
    <property type="entry name" value="P-loop_NTPase"/>
</dbReference>
<dbReference type="SUPFAM" id="SSF52540">
    <property type="entry name" value="P-loop containing nucleoside triphosphate hydrolases"/>
    <property type="match status" value="1"/>
</dbReference>
<evidence type="ECO:0000313" key="1">
    <source>
        <dbReference type="EMBL" id="KAA9135273.1"/>
    </source>
</evidence>
<accession>A0A5N0TJE2</accession>
<evidence type="ECO:0000313" key="2">
    <source>
        <dbReference type="Proteomes" id="UP000326838"/>
    </source>
</evidence>
<proteinExistence type="predicted"/>
<name>A0A5N0TJE2_9MICO</name>
<comment type="caution">
    <text evidence="1">The sequence shown here is derived from an EMBL/GenBank/DDBJ whole genome shotgun (WGS) entry which is preliminary data.</text>
</comment>